<gene>
    <name evidence="5" type="ORF">E3T39_09160</name>
</gene>
<evidence type="ECO:0000313" key="6">
    <source>
        <dbReference type="Proteomes" id="UP000298170"/>
    </source>
</evidence>
<accession>A0A4R9AEI7</accession>
<dbReference type="SUPFAM" id="SSF49879">
    <property type="entry name" value="SMAD/FHA domain"/>
    <property type="match status" value="1"/>
</dbReference>
<feature type="transmembrane region" description="Helical" evidence="3">
    <location>
        <begin position="62"/>
        <end position="85"/>
    </location>
</feature>
<keyword evidence="1" id="KW-0597">Phosphoprotein</keyword>
<dbReference type="CDD" id="cd00060">
    <property type="entry name" value="FHA"/>
    <property type="match status" value="1"/>
</dbReference>
<feature type="domain" description="FHA" evidence="4">
    <location>
        <begin position="434"/>
        <end position="488"/>
    </location>
</feature>
<dbReference type="AlphaFoldDB" id="A0A4R9AEI7"/>
<protein>
    <submittedName>
        <fullName evidence="5">FHA domain-containing protein</fullName>
    </submittedName>
</protein>
<dbReference type="RefSeq" id="WP_134514614.1">
    <property type="nucleotide sequence ID" value="NZ_SOHJ01000009.1"/>
</dbReference>
<comment type="caution">
    <text evidence="5">The sequence shown here is derived from an EMBL/GenBank/DDBJ whole genome shotgun (WGS) entry which is preliminary data.</text>
</comment>
<evidence type="ECO:0000256" key="1">
    <source>
        <dbReference type="ARBA" id="ARBA00022553"/>
    </source>
</evidence>
<dbReference type="Pfam" id="PF18936">
    <property type="entry name" value="DUF5684"/>
    <property type="match status" value="1"/>
</dbReference>
<dbReference type="InterPro" id="IPR000253">
    <property type="entry name" value="FHA_dom"/>
</dbReference>
<feature type="region of interest" description="Disordered" evidence="2">
    <location>
        <begin position="146"/>
        <end position="168"/>
    </location>
</feature>
<dbReference type="PROSITE" id="PS50006">
    <property type="entry name" value="FHA_DOMAIN"/>
    <property type="match status" value="1"/>
</dbReference>
<reference evidence="5 6" key="1">
    <citation type="submission" date="2019-03" db="EMBL/GenBank/DDBJ databases">
        <title>Genomics of glacier-inhabiting Cryobacterium strains.</title>
        <authorList>
            <person name="Liu Q."/>
            <person name="Xin Y.-H."/>
        </authorList>
    </citation>
    <scope>NUCLEOTIDE SEQUENCE [LARGE SCALE GENOMIC DNA]</scope>
    <source>
        <strain evidence="5 6">Sr39</strain>
    </source>
</reference>
<dbReference type="InterPro" id="IPR008984">
    <property type="entry name" value="SMAD_FHA_dom_sf"/>
</dbReference>
<keyword evidence="3" id="KW-1133">Transmembrane helix</keyword>
<dbReference type="Gene3D" id="2.60.200.20">
    <property type="match status" value="1"/>
</dbReference>
<feature type="transmembrane region" description="Helical" evidence="3">
    <location>
        <begin position="7"/>
        <end position="26"/>
    </location>
</feature>
<organism evidence="5 6">
    <name type="scientific">Cryobacterium suzukii</name>
    <dbReference type="NCBI Taxonomy" id="1259198"/>
    <lineage>
        <taxon>Bacteria</taxon>
        <taxon>Bacillati</taxon>
        <taxon>Actinomycetota</taxon>
        <taxon>Actinomycetes</taxon>
        <taxon>Micrococcales</taxon>
        <taxon>Microbacteriaceae</taxon>
        <taxon>Cryobacterium</taxon>
    </lineage>
</organism>
<feature type="region of interest" description="Disordered" evidence="2">
    <location>
        <begin position="230"/>
        <end position="262"/>
    </location>
</feature>
<feature type="transmembrane region" description="Helical" evidence="3">
    <location>
        <begin position="97"/>
        <end position="116"/>
    </location>
</feature>
<evidence type="ECO:0000256" key="2">
    <source>
        <dbReference type="SAM" id="MobiDB-lite"/>
    </source>
</evidence>
<keyword evidence="6" id="KW-1185">Reference proteome</keyword>
<sequence length="523" mass="52438">MDESSGAMIAIVAVTVLLSLGVYVFSSIGLGKVFVKLGEQAWKGWVPIVNSITLFELGRYSALWVVGLFIPVANVVAVVVLVMAVNNVNRRLGHGGGSTLLYVVATPIWAGVLGFGKSVDSGWMPGIPATGYVPFAPVTPLSMTPAPPAPPAAPAPAGQQVLTPMPPAPPVPPLPPAPPEVPAQLAVALLPPAPPAAFLAPAAPTPPAPPVPHALPTGPPPFYVSAPPAPPAPTPAPPVVSAPPAPPAPPVVSAPPAPPTPPVVSAPPAPPVFAAPPAPPAPPVVPAQVAAPVNPWAPPAPVVQAGSAPFAAAPREKLAAELPIALPGELAAAAAEIAARAVPAVVPAALPAAVPTPVPPAVPVAVAAHVSAVVPLAARAAYASEAAEDASENASEGTAEDDDLDETMIVVRRMKPWTLETEHGLKVSLTKPVVLLGRNPARGGAHSAAQLVPLHDPGKTVSKTHARLDFVDGAWGISDLHSTNGVVLIDGGGLENELDAGASAPLTDRFLLGELAARIYLEA</sequence>
<feature type="region of interest" description="Disordered" evidence="2">
    <location>
        <begin position="386"/>
        <end position="405"/>
    </location>
</feature>
<evidence type="ECO:0000313" key="5">
    <source>
        <dbReference type="EMBL" id="TFD59846.1"/>
    </source>
</evidence>
<dbReference type="Pfam" id="PF00498">
    <property type="entry name" value="FHA"/>
    <property type="match status" value="1"/>
</dbReference>
<dbReference type="Proteomes" id="UP000298170">
    <property type="component" value="Unassembled WGS sequence"/>
</dbReference>
<evidence type="ECO:0000256" key="3">
    <source>
        <dbReference type="SAM" id="Phobius"/>
    </source>
</evidence>
<proteinExistence type="predicted"/>
<dbReference type="EMBL" id="SOHJ01000009">
    <property type="protein sequence ID" value="TFD59846.1"/>
    <property type="molecule type" value="Genomic_DNA"/>
</dbReference>
<dbReference type="InterPro" id="IPR043739">
    <property type="entry name" value="DUF5684"/>
</dbReference>
<keyword evidence="3" id="KW-0472">Membrane</keyword>
<keyword evidence="3" id="KW-0812">Transmembrane</keyword>
<evidence type="ECO:0000259" key="4">
    <source>
        <dbReference type="PROSITE" id="PS50006"/>
    </source>
</evidence>
<dbReference type="OrthoDB" id="3637276at2"/>
<name>A0A4R9AEI7_9MICO</name>